<keyword evidence="5" id="KW-0456">Lyase</keyword>
<dbReference type="InterPro" id="IPR036633">
    <property type="entry name" value="Prn/Lys/Arg_de-COase_C_sf"/>
</dbReference>
<feature type="domain" description="Orn/Lys/Arg decarboxylases family 1 pyridoxal-P attachment site" evidence="6">
    <location>
        <begin position="17"/>
        <end position="262"/>
    </location>
</feature>
<proteinExistence type="inferred from homology"/>
<comment type="similarity">
    <text evidence="2">Belongs to the Orn/Lys/Arg decarboxylase class-I family.</text>
</comment>
<evidence type="ECO:0000256" key="4">
    <source>
        <dbReference type="ARBA" id="ARBA00022898"/>
    </source>
</evidence>
<comment type="cofactor">
    <cofactor evidence="1">
        <name>pyridoxal 5'-phosphate</name>
        <dbReference type="ChEBI" id="CHEBI:597326"/>
    </cofactor>
</comment>
<evidence type="ECO:0000256" key="1">
    <source>
        <dbReference type="ARBA" id="ARBA00001933"/>
    </source>
</evidence>
<dbReference type="Pfam" id="PF03711">
    <property type="entry name" value="OKR_DC_1_C"/>
    <property type="match status" value="1"/>
</dbReference>
<feature type="domain" description="Orn/Lys/Arg decarboxylase C-terminal" evidence="7">
    <location>
        <begin position="344"/>
        <end position="436"/>
    </location>
</feature>
<evidence type="ECO:0000256" key="5">
    <source>
        <dbReference type="ARBA" id="ARBA00023239"/>
    </source>
</evidence>
<dbReference type="PANTHER" id="PTHR43277">
    <property type="entry name" value="ARGININE DECARBOXYLASE"/>
    <property type="match status" value="1"/>
</dbReference>
<dbReference type="EMBL" id="JBBNPS010000010">
    <property type="protein sequence ID" value="MEQ3353639.1"/>
    <property type="molecule type" value="Genomic_DNA"/>
</dbReference>
<reference evidence="8 9" key="1">
    <citation type="submission" date="2024-04" db="EMBL/GenBank/DDBJ databases">
        <title>Human intestinal bacterial collection.</title>
        <authorList>
            <person name="Pauvert C."/>
            <person name="Hitch T.C.A."/>
            <person name="Clavel T."/>
        </authorList>
    </citation>
    <scope>NUCLEOTIDE SEQUENCE [LARGE SCALE GENOMIC DNA]</scope>
    <source>
        <strain evidence="8 9">CLA-SR-H026</strain>
    </source>
</reference>
<evidence type="ECO:0000313" key="9">
    <source>
        <dbReference type="Proteomes" id="UP001481872"/>
    </source>
</evidence>
<dbReference type="SUPFAM" id="SSF53383">
    <property type="entry name" value="PLP-dependent transferases"/>
    <property type="match status" value="1"/>
</dbReference>
<name>A0ABV1J623_9FIRM</name>
<comment type="caution">
    <text evidence="8">The sequence shown here is derived from an EMBL/GenBank/DDBJ whole genome shotgun (WGS) entry which is preliminary data.</text>
</comment>
<dbReference type="Gene3D" id="3.40.640.10">
    <property type="entry name" value="Type I PLP-dependent aspartate aminotransferase-like (Major domain)"/>
    <property type="match status" value="1"/>
</dbReference>
<gene>
    <name evidence="8" type="ORF">AAA081_04895</name>
</gene>
<keyword evidence="9" id="KW-1185">Reference proteome</keyword>
<keyword evidence="8" id="KW-0032">Aminotransferase</keyword>
<keyword evidence="3" id="KW-0210">Decarboxylase</keyword>
<evidence type="ECO:0000256" key="3">
    <source>
        <dbReference type="ARBA" id="ARBA00022793"/>
    </source>
</evidence>
<organism evidence="8 9">
    <name type="scientific">Aedoeadaptatus acetigenes</name>
    <dbReference type="NCBI Taxonomy" id="2981723"/>
    <lineage>
        <taxon>Bacteria</taxon>
        <taxon>Bacillati</taxon>
        <taxon>Bacillota</taxon>
        <taxon>Tissierellia</taxon>
        <taxon>Tissierellales</taxon>
        <taxon>Peptoniphilaceae</taxon>
        <taxon>Aedoeadaptatus</taxon>
    </lineage>
</organism>
<dbReference type="Pfam" id="PF01276">
    <property type="entry name" value="OKR_DC_1"/>
    <property type="match status" value="1"/>
</dbReference>
<dbReference type="InterPro" id="IPR008286">
    <property type="entry name" value="Prn/Lys/Arg_de-COase_C"/>
</dbReference>
<dbReference type="InterPro" id="IPR000310">
    <property type="entry name" value="Orn/Lys/Arg_deCO2ase_major_dom"/>
</dbReference>
<dbReference type="RefSeq" id="WP_349053907.1">
    <property type="nucleotide sequence ID" value="NZ_JBBNPS010000010.1"/>
</dbReference>
<evidence type="ECO:0000259" key="7">
    <source>
        <dbReference type="Pfam" id="PF03711"/>
    </source>
</evidence>
<dbReference type="InterPro" id="IPR015424">
    <property type="entry name" value="PyrdxlP-dep_Trfase"/>
</dbReference>
<dbReference type="SUPFAM" id="SSF55904">
    <property type="entry name" value="Ornithine decarboxylase C-terminal domain"/>
    <property type="match status" value="1"/>
</dbReference>
<evidence type="ECO:0000256" key="2">
    <source>
        <dbReference type="ARBA" id="ARBA00010671"/>
    </source>
</evidence>
<protein>
    <submittedName>
        <fullName evidence="8">Aminotransferase class I/II-fold pyridoxal phosphate-dependent enzyme</fullName>
    </submittedName>
</protein>
<keyword evidence="4" id="KW-0663">Pyridoxal phosphate</keyword>
<dbReference type="PANTHER" id="PTHR43277:SF4">
    <property type="entry name" value="ARGININE DECARBOXYLASE"/>
    <property type="match status" value="1"/>
</dbReference>
<sequence length="447" mass="48831">MKRPLHEAIEGLRGGANFAMPGHRGRVAFDFDFKDDWTEVTGADNLLDPTEAIAEAQAEIAAAYGVKKSVIVPAGSTTGIKLALYLALKPGEKILIQRNSHQSLFHGAVALDLHLSYLPANVDEATGLFAGVDPADVERALDGDPSIAAVFLTSPDYFGGGLKLKEIADIVHARNKILIVDEAHGAHWAFTPLADFSAVNYADYTVQSLHKTMAALTGAALLHINGHVDEKKLLKGMGLFLSTSPSYLLMLSSEYAVAAGKDLDWEKLLRHRARIERNLPQLTVVKARGPFVACEDPMKFLFHLPGYRGDDVVSLLAEEGVYLEMGDGYYALAILSPYHEDEDVDRLIRAIHSLPKKEEMNGFEKGIYPETEAVFRPREAFFTETEIVSIDEAKGRVAAQNITPYPPGIPVVIYGERITEEVIRAIKGSKNIPGFEGGKITVIKEAL</sequence>
<dbReference type="Proteomes" id="UP001481872">
    <property type="component" value="Unassembled WGS sequence"/>
</dbReference>
<dbReference type="InterPro" id="IPR052357">
    <property type="entry name" value="Orn_Lys_Arg_decarboxylase-I"/>
</dbReference>
<evidence type="ECO:0000259" key="6">
    <source>
        <dbReference type="Pfam" id="PF01276"/>
    </source>
</evidence>
<evidence type="ECO:0000313" key="8">
    <source>
        <dbReference type="EMBL" id="MEQ3353639.1"/>
    </source>
</evidence>
<dbReference type="InterPro" id="IPR015421">
    <property type="entry name" value="PyrdxlP-dep_Trfase_major"/>
</dbReference>
<keyword evidence="8" id="KW-0808">Transferase</keyword>
<dbReference type="GO" id="GO:0008483">
    <property type="term" value="F:transaminase activity"/>
    <property type="evidence" value="ECO:0007669"/>
    <property type="project" value="UniProtKB-KW"/>
</dbReference>
<accession>A0ABV1J623</accession>
<dbReference type="Gene3D" id="3.90.100.10">
    <property type="entry name" value="Orn/Lys/Arg decarboxylase, C-terminal domain"/>
    <property type="match status" value="1"/>
</dbReference>